<evidence type="ECO:0000256" key="1">
    <source>
        <dbReference type="SAM" id="Phobius"/>
    </source>
</evidence>
<evidence type="ECO:0008006" key="4">
    <source>
        <dbReference type="Google" id="ProtNLM"/>
    </source>
</evidence>
<dbReference type="Pfam" id="PF17784">
    <property type="entry name" value="Sulfotransfer_4"/>
    <property type="match status" value="2"/>
</dbReference>
<gene>
    <name evidence="2" type="ORF">PRZ48_010782</name>
</gene>
<reference evidence="2 3" key="1">
    <citation type="journal article" date="2023" name="G3 (Bethesda)">
        <title>A chromosome-level genome assembly of Zasmidium syzygii isolated from banana leaves.</title>
        <authorList>
            <person name="van Westerhoven A.C."/>
            <person name="Mehrabi R."/>
            <person name="Talebi R."/>
            <person name="Steentjes M.B.F."/>
            <person name="Corcolon B."/>
            <person name="Chong P.A."/>
            <person name="Kema G.H.J."/>
            <person name="Seidl M.F."/>
        </authorList>
    </citation>
    <scope>NUCLEOTIDE SEQUENCE [LARGE SCALE GENOMIC DNA]</scope>
    <source>
        <strain evidence="2 3">P124</strain>
    </source>
</reference>
<keyword evidence="1" id="KW-1133">Transmembrane helix</keyword>
<dbReference type="EMBL" id="JAXOVC010000008">
    <property type="protein sequence ID" value="KAK4498126.1"/>
    <property type="molecule type" value="Genomic_DNA"/>
</dbReference>
<evidence type="ECO:0000313" key="2">
    <source>
        <dbReference type="EMBL" id="KAK4498126.1"/>
    </source>
</evidence>
<proteinExistence type="predicted"/>
<feature type="transmembrane region" description="Helical" evidence="1">
    <location>
        <begin position="215"/>
        <end position="234"/>
    </location>
</feature>
<dbReference type="PANTHER" id="PTHR36978">
    <property type="entry name" value="P-LOOP CONTAINING NUCLEOTIDE TRIPHOSPHATE HYDROLASE"/>
    <property type="match status" value="1"/>
</dbReference>
<name>A0ABR0EA64_ZASCE</name>
<dbReference type="InterPro" id="IPR040632">
    <property type="entry name" value="Sulfotransfer_4"/>
</dbReference>
<evidence type="ECO:0000313" key="3">
    <source>
        <dbReference type="Proteomes" id="UP001305779"/>
    </source>
</evidence>
<dbReference type="Gene3D" id="3.40.50.300">
    <property type="entry name" value="P-loop containing nucleotide triphosphate hydrolases"/>
    <property type="match status" value="2"/>
</dbReference>
<protein>
    <recommendedName>
        <fullName evidence="4">P-loop containing nucleoside triphosphate hydrolase protein</fullName>
    </recommendedName>
</protein>
<sequence>MHITPFTFNIRRQIYSIPGKSLKRDRPLQVLALGISRSGTESLRQALVELGYNDCHHGFRYITDPTEILPWVRLALARQEGNKSRLSAKHFDKVIGDCQAVTDTPSCGFAHEFLDAYPDAKVILNYREDLDAWYKSGYATVEQHYEFPSCLEKRLKAEGRGYLKWKVEDDWKPLCRFLEKPVQRRPFPNGNTPSDYEAKMFQGYSQSRANATRNLSIFTGVVIGTGALLVGLSLW</sequence>
<organism evidence="2 3">
    <name type="scientific">Zasmidium cellare</name>
    <name type="common">Wine cellar mold</name>
    <name type="synonym">Racodium cellare</name>
    <dbReference type="NCBI Taxonomy" id="395010"/>
    <lineage>
        <taxon>Eukaryota</taxon>
        <taxon>Fungi</taxon>
        <taxon>Dikarya</taxon>
        <taxon>Ascomycota</taxon>
        <taxon>Pezizomycotina</taxon>
        <taxon>Dothideomycetes</taxon>
        <taxon>Dothideomycetidae</taxon>
        <taxon>Mycosphaerellales</taxon>
        <taxon>Mycosphaerellaceae</taxon>
        <taxon>Zasmidium</taxon>
    </lineage>
</organism>
<dbReference type="PANTHER" id="PTHR36978:SF4">
    <property type="entry name" value="P-LOOP CONTAINING NUCLEOSIDE TRIPHOSPHATE HYDROLASE PROTEIN"/>
    <property type="match status" value="1"/>
</dbReference>
<comment type="caution">
    <text evidence="2">The sequence shown here is derived from an EMBL/GenBank/DDBJ whole genome shotgun (WGS) entry which is preliminary data.</text>
</comment>
<dbReference type="Proteomes" id="UP001305779">
    <property type="component" value="Unassembled WGS sequence"/>
</dbReference>
<keyword evidence="3" id="KW-1185">Reference proteome</keyword>
<dbReference type="SUPFAM" id="SSF52540">
    <property type="entry name" value="P-loop containing nucleoside triphosphate hydrolases"/>
    <property type="match status" value="1"/>
</dbReference>
<keyword evidence="1" id="KW-0472">Membrane</keyword>
<keyword evidence="1" id="KW-0812">Transmembrane</keyword>
<accession>A0ABR0EA64</accession>
<dbReference type="InterPro" id="IPR027417">
    <property type="entry name" value="P-loop_NTPase"/>
</dbReference>